<dbReference type="GO" id="GO:0003700">
    <property type="term" value="F:DNA-binding transcription factor activity"/>
    <property type="evidence" value="ECO:0007669"/>
    <property type="project" value="InterPro"/>
</dbReference>
<dbReference type="InterPro" id="IPR036388">
    <property type="entry name" value="WH-like_DNA-bd_sf"/>
</dbReference>
<dbReference type="Pfam" id="PF00126">
    <property type="entry name" value="HTH_1"/>
    <property type="match status" value="1"/>
</dbReference>
<dbReference type="PROSITE" id="PS50931">
    <property type="entry name" value="HTH_LYSR"/>
    <property type="match status" value="1"/>
</dbReference>
<gene>
    <name evidence="6" type="ORF">AWJ14_13550</name>
</gene>
<dbReference type="RefSeq" id="WP_066176632.1">
    <property type="nucleotide sequence ID" value="NZ_LQZT01000007.1"/>
</dbReference>
<evidence type="ECO:0000256" key="3">
    <source>
        <dbReference type="ARBA" id="ARBA00023125"/>
    </source>
</evidence>
<keyword evidence="3" id="KW-0238">DNA-binding</keyword>
<evidence type="ECO:0000256" key="2">
    <source>
        <dbReference type="ARBA" id="ARBA00023015"/>
    </source>
</evidence>
<dbReference type="GO" id="GO:0000976">
    <property type="term" value="F:transcription cis-regulatory region binding"/>
    <property type="evidence" value="ECO:0007669"/>
    <property type="project" value="TreeGrafter"/>
</dbReference>
<protein>
    <recommendedName>
        <fullName evidence="5">HTH lysR-type domain-containing protein</fullName>
    </recommendedName>
</protein>
<dbReference type="InterPro" id="IPR036390">
    <property type="entry name" value="WH_DNA-bd_sf"/>
</dbReference>
<feature type="domain" description="HTH lysR-type" evidence="5">
    <location>
        <begin position="9"/>
        <end position="66"/>
    </location>
</feature>
<evidence type="ECO:0000256" key="4">
    <source>
        <dbReference type="ARBA" id="ARBA00023163"/>
    </source>
</evidence>
<keyword evidence="4" id="KW-0804">Transcription</keyword>
<dbReference type="SUPFAM" id="SSF46785">
    <property type="entry name" value="Winged helix' DNA-binding domain"/>
    <property type="match status" value="1"/>
</dbReference>
<evidence type="ECO:0000259" key="5">
    <source>
        <dbReference type="PROSITE" id="PS50931"/>
    </source>
</evidence>
<organism evidence="6 7">
    <name type="scientific">Hoeflea olei</name>
    <dbReference type="NCBI Taxonomy" id="1480615"/>
    <lineage>
        <taxon>Bacteria</taxon>
        <taxon>Pseudomonadati</taxon>
        <taxon>Pseudomonadota</taxon>
        <taxon>Alphaproteobacteria</taxon>
        <taxon>Hyphomicrobiales</taxon>
        <taxon>Rhizobiaceae</taxon>
        <taxon>Hoeflea</taxon>
    </lineage>
</organism>
<comment type="caution">
    <text evidence="6">The sequence shown here is derived from an EMBL/GenBank/DDBJ whole genome shotgun (WGS) entry which is preliminary data.</text>
</comment>
<reference evidence="6 7" key="1">
    <citation type="submission" date="2015-12" db="EMBL/GenBank/DDBJ databases">
        <authorList>
            <person name="Shamseldin A."/>
            <person name="Moawad H."/>
            <person name="Abd El-Rahim W.M."/>
            <person name="Sadowsky M.J."/>
        </authorList>
    </citation>
    <scope>NUCLEOTIDE SEQUENCE [LARGE SCALE GENOMIC DNA]</scope>
    <source>
        <strain evidence="6 7">JC234</strain>
    </source>
</reference>
<keyword evidence="7" id="KW-1185">Reference proteome</keyword>
<evidence type="ECO:0000313" key="6">
    <source>
        <dbReference type="EMBL" id="OCW58353.1"/>
    </source>
</evidence>
<dbReference type="STRING" id="1480615.AWJ14_13550"/>
<comment type="similarity">
    <text evidence="1">Belongs to the LysR transcriptional regulatory family.</text>
</comment>
<name>A0A1C1YXS0_9HYPH</name>
<dbReference type="OrthoDB" id="7506954at2"/>
<accession>A0A1C1YXS0</accession>
<evidence type="ECO:0000256" key="1">
    <source>
        <dbReference type="ARBA" id="ARBA00009437"/>
    </source>
</evidence>
<dbReference type="InterPro" id="IPR000847">
    <property type="entry name" value="LysR_HTH_N"/>
</dbReference>
<sequence>MRGFALSSIDLRILNVFVDVVEHDGFSAAAEAKGISLSAVTRDISALETRLGLKLCRRGRGGFGITPDGDAVYRATRRFMEDVHSFEERLQSTRASVPHPIEIGIIDNIIANPHCPIIPALRRFRYGARPYSLRIGVHPVRAIDFLVRDRKLDIGFTNLRTPLASLAYQLAFIEKHALFVSRHCPDFDKVMAWRPGTASSPLPYVARSFPTDEFARFESSMPLRATAYGDSLEGVLTAVAAGLGTGILPLHAAAPFADLVALPYPEEGLSVDFHVVTRKDIPPKGAVAELARNFAAVGRDTSQIAQVKCAPARFD</sequence>
<dbReference type="SUPFAM" id="SSF53850">
    <property type="entry name" value="Periplasmic binding protein-like II"/>
    <property type="match status" value="1"/>
</dbReference>
<dbReference type="Gene3D" id="1.10.10.10">
    <property type="entry name" value="Winged helix-like DNA-binding domain superfamily/Winged helix DNA-binding domain"/>
    <property type="match status" value="1"/>
</dbReference>
<dbReference type="PANTHER" id="PTHR30126">
    <property type="entry name" value="HTH-TYPE TRANSCRIPTIONAL REGULATOR"/>
    <property type="match status" value="1"/>
</dbReference>
<dbReference type="EMBL" id="LQZT01000007">
    <property type="protein sequence ID" value="OCW58353.1"/>
    <property type="molecule type" value="Genomic_DNA"/>
</dbReference>
<evidence type="ECO:0000313" key="7">
    <source>
        <dbReference type="Proteomes" id="UP000094795"/>
    </source>
</evidence>
<dbReference type="Pfam" id="PF03466">
    <property type="entry name" value="LysR_substrate"/>
    <property type="match status" value="1"/>
</dbReference>
<dbReference type="PANTHER" id="PTHR30126:SF98">
    <property type="entry name" value="HTH-TYPE TRANSCRIPTIONAL ACTIVATOR BAUR"/>
    <property type="match status" value="1"/>
</dbReference>
<keyword evidence="2" id="KW-0805">Transcription regulation</keyword>
<dbReference type="AlphaFoldDB" id="A0A1C1YXS0"/>
<dbReference type="InterPro" id="IPR005119">
    <property type="entry name" value="LysR_subst-bd"/>
</dbReference>
<proteinExistence type="inferred from homology"/>
<dbReference type="Proteomes" id="UP000094795">
    <property type="component" value="Unassembled WGS sequence"/>
</dbReference>
<dbReference type="Gene3D" id="3.40.190.10">
    <property type="entry name" value="Periplasmic binding protein-like II"/>
    <property type="match status" value="2"/>
</dbReference>